<feature type="chain" id="PRO_5027109107" description="SGNH/GDSL hydrolase family protein" evidence="1">
    <location>
        <begin position="29"/>
        <end position="286"/>
    </location>
</feature>
<feature type="signal peptide" evidence="1">
    <location>
        <begin position="1"/>
        <end position="28"/>
    </location>
</feature>
<dbReference type="AlphaFoldDB" id="A0A6N7YBD5"/>
<accession>A0A6N7YBD5</accession>
<dbReference type="EMBL" id="VULP01000007">
    <property type="protein sequence ID" value="MSU81753.1"/>
    <property type="molecule type" value="Genomic_DNA"/>
</dbReference>
<gene>
    <name evidence="2" type="ORF">FYJ25_05100</name>
</gene>
<evidence type="ECO:0008006" key="4">
    <source>
        <dbReference type="Google" id="ProtNLM"/>
    </source>
</evidence>
<dbReference type="SUPFAM" id="SSF52266">
    <property type="entry name" value="SGNH hydrolase"/>
    <property type="match status" value="1"/>
</dbReference>
<dbReference type="InterPro" id="IPR036514">
    <property type="entry name" value="SGNH_hydro_sf"/>
</dbReference>
<proteinExistence type="predicted"/>
<evidence type="ECO:0000256" key="1">
    <source>
        <dbReference type="SAM" id="SignalP"/>
    </source>
</evidence>
<dbReference type="RefSeq" id="WP_154580714.1">
    <property type="nucleotide sequence ID" value="NZ_VULP01000007.1"/>
</dbReference>
<organism evidence="2 3">
    <name type="scientific">Anaerobutyricum soehngenii</name>
    <dbReference type="NCBI Taxonomy" id="105843"/>
    <lineage>
        <taxon>Bacteria</taxon>
        <taxon>Bacillati</taxon>
        <taxon>Bacillota</taxon>
        <taxon>Clostridia</taxon>
        <taxon>Lachnospirales</taxon>
        <taxon>Lachnospiraceae</taxon>
        <taxon>Anaerobutyricum</taxon>
    </lineage>
</organism>
<dbReference type="Pfam" id="PF00657">
    <property type="entry name" value="Lipase_GDSL"/>
    <property type="match status" value="1"/>
</dbReference>
<dbReference type="GO" id="GO:0016788">
    <property type="term" value="F:hydrolase activity, acting on ester bonds"/>
    <property type="evidence" value="ECO:0007669"/>
    <property type="project" value="InterPro"/>
</dbReference>
<comment type="caution">
    <text evidence="2">The sequence shown here is derived from an EMBL/GenBank/DDBJ whole genome shotgun (WGS) entry which is preliminary data.</text>
</comment>
<name>A0A6N7YBD5_9FIRM</name>
<dbReference type="Proteomes" id="UP000433359">
    <property type="component" value="Unassembled WGS sequence"/>
</dbReference>
<sequence length="286" mass="33147">MKKSLLTKVMALAMAAVMLFSFNTTSQAAAKKNIDTNDTISLWVGDSRTVLIYQDMNMRAPNGTKYRNKARVEGKYLMLKYRDCYAGRGTGYNLVRGGRTRIQNVARKAGRQNIVFASGVNDIYNPQVSPFRSYVGGGRVAPASPETLATEYWKLYESFISKYPEDHFYLLSVNPVYCTLRYRGNTVTNSKVIRFNKTLRKLVKKSGYKNVTYVDTYKNVFQKNGWVHKKSAYRYAIKYRKMNVRYMRESSSYQLHYTDSVDKKLFKYVNDFIKNDMNISKDIKQN</sequence>
<keyword evidence="1" id="KW-0732">Signal</keyword>
<dbReference type="Gene3D" id="3.40.50.1110">
    <property type="entry name" value="SGNH hydrolase"/>
    <property type="match status" value="1"/>
</dbReference>
<dbReference type="InterPro" id="IPR001087">
    <property type="entry name" value="GDSL"/>
</dbReference>
<protein>
    <recommendedName>
        <fullName evidence="4">SGNH/GDSL hydrolase family protein</fullName>
    </recommendedName>
</protein>
<evidence type="ECO:0000313" key="3">
    <source>
        <dbReference type="Proteomes" id="UP000433359"/>
    </source>
</evidence>
<reference evidence="2 3" key="1">
    <citation type="submission" date="2019-08" db="EMBL/GenBank/DDBJ databases">
        <title>In-depth cultivation of the pig gut microbiome towards novel bacterial diversity and tailored functional studies.</title>
        <authorList>
            <person name="Wylensek D."/>
            <person name="Hitch T.C.A."/>
            <person name="Clavel T."/>
        </authorList>
    </citation>
    <scope>NUCLEOTIDE SEQUENCE [LARGE SCALE GENOMIC DNA]</scope>
    <source>
        <strain evidence="2 3">BSM-383-APC-4H</strain>
    </source>
</reference>
<evidence type="ECO:0000313" key="2">
    <source>
        <dbReference type="EMBL" id="MSU81753.1"/>
    </source>
</evidence>